<dbReference type="OrthoDB" id="9810372at2"/>
<sequence>MKKLFIDIGGTHLRSEIVSEEHTAEDMVSSQEVGLLSYIDKQATLHPDISFIGISYAGQVNNGIIAASPNINIDEYDIASVVKSRYGIPLVIDNDLNCAVRAESAYWQSDNIAALFVGTGIGAAVIDHGSLVKGSRNMAYEIGHIPYQETPFFCGCGRNNCIELFASGSGMGKWLKHFGSDHDLDLNRLKNSDIEEERLIASRFEDAFLHASGVLVTLANPEILVLGGGVIEQNPYLGTLLEEKLKRYALNASLEGLRIEMSVLKNAPLEGAKLLETQNG</sequence>
<dbReference type="InterPro" id="IPR043129">
    <property type="entry name" value="ATPase_NBD"/>
</dbReference>
<evidence type="ECO:0000313" key="3">
    <source>
        <dbReference type="Proteomes" id="UP000008721"/>
    </source>
</evidence>
<dbReference type="EMBL" id="CP002355">
    <property type="protein sequence ID" value="ADR33931.1"/>
    <property type="molecule type" value="Genomic_DNA"/>
</dbReference>
<dbReference type="PANTHER" id="PTHR18964:SF149">
    <property type="entry name" value="BIFUNCTIONAL UDP-N-ACETYLGLUCOSAMINE 2-EPIMERASE_N-ACETYLMANNOSAMINE KINASE"/>
    <property type="match status" value="1"/>
</dbReference>
<dbReference type="STRING" id="709032.Sulku_1268"/>
<dbReference type="Pfam" id="PF00480">
    <property type="entry name" value="ROK"/>
    <property type="match status" value="1"/>
</dbReference>
<dbReference type="Proteomes" id="UP000008721">
    <property type="component" value="Chromosome"/>
</dbReference>
<dbReference type="PANTHER" id="PTHR18964">
    <property type="entry name" value="ROK (REPRESSOR, ORF, KINASE) FAMILY"/>
    <property type="match status" value="1"/>
</dbReference>
<name>E4TXM2_SULKY</name>
<dbReference type="HOGENOM" id="CLU_036604_0_1_7"/>
<proteinExistence type="inferred from homology"/>
<dbReference type="InterPro" id="IPR000600">
    <property type="entry name" value="ROK"/>
</dbReference>
<evidence type="ECO:0000256" key="1">
    <source>
        <dbReference type="ARBA" id="ARBA00006479"/>
    </source>
</evidence>
<protein>
    <submittedName>
        <fullName evidence="2">ROK family protein</fullName>
    </submittedName>
</protein>
<accession>E4TXM2</accession>
<organism evidence="2 3">
    <name type="scientific">Sulfuricurvum kujiense (strain ATCC BAA-921 / DSM 16994 / JCM 11577 / YK-1)</name>
    <dbReference type="NCBI Taxonomy" id="709032"/>
    <lineage>
        <taxon>Bacteria</taxon>
        <taxon>Pseudomonadati</taxon>
        <taxon>Campylobacterota</taxon>
        <taxon>Epsilonproteobacteria</taxon>
        <taxon>Campylobacterales</taxon>
        <taxon>Sulfurimonadaceae</taxon>
        <taxon>Sulfuricurvum</taxon>
    </lineage>
</organism>
<dbReference type="RefSeq" id="WP_013460128.1">
    <property type="nucleotide sequence ID" value="NC_014762.1"/>
</dbReference>
<dbReference type="AlphaFoldDB" id="E4TXM2"/>
<reference evidence="2 3" key="1">
    <citation type="journal article" date="2012" name="Stand. Genomic Sci.">
        <title>Complete genome sequence of the sulfur compounds oxidizing chemolithoautotroph Sulfuricurvum kujiense type strain (YK-1(T)).</title>
        <authorList>
            <person name="Han C."/>
            <person name="Kotsyurbenko O."/>
            <person name="Chertkov O."/>
            <person name="Held B."/>
            <person name="Lapidus A."/>
            <person name="Nolan M."/>
            <person name="Lucas S."/>
            <person name="Hammon N."/>
            <person name="Deshpande S."/>
            <person name="Cheng J.F."/>
            <person name="Tapia R."/>
            <person name="Goodwin L.A."/>
            <person name="Pitluck S."/>
            <person name="Liolios K."/>
            <person name="Pagani I."/>
            <person name="Ivanova N."/>
            <person name="Mavromatis K."/>
            <person name="Mikhailova N."/>
            <person name="Pati A."/>
            <person name="Chen A."/>
            <person name="Palaniappan K."/>
            <person name="Land M."/>
            <person name="Hauser L."/>
            <person name="Chang Y.J."/>
            <person name="Jeffries C.D."/>
            <person name="Brambilla E.M."/>
            <person name="Rohde M."/>
            <person name="Spring S."/>
            <person name="Sikorski J."/>
            <person name="Goker M."/>
            <person name="Woyke T."/>
            <person name="Bristow J."/>
            <person name="Eisen J.A."/>
            <person name="Markowitz V."/>
            <person name="Hugenholtz P."/>
            <person name="Kyrpides N.C."/>
            <person name="Klenk H.P."/>
            <person name="Detter J.C."/>
        </authorList>
    </citation>
    <scope>NUCLEOTIDE SEQUENCE [LARGE SCALE GENOMIC DNA]</scope>
    <source>
        <strain evidence="3">ATCC BAA-921 / DSM 16994 / JCM 11577 / YK-1</strain>
    </source>
</reference>
<comment type="similarity">
    <text evidence="1">Belongs to the ROK (NagC/XylR) family.</text>
</comment>
<evidence type="ECO:0000313" key="2">
    <source>
        <dbReference type="EMBL" id="ADR33931.1"/>
    </source>
</evidence>
<gene>
    <name evidence="2" type="ordered locus">Sulku_1268</name>
</gene>
<dbReference type="eggNOG" id="COG1940">
    <property type="taxonomic scope" value="Bacteria"/>
</dbReference>
<keyword evidence="3" id="KW-1185">Reference proteome</keyword>
<dbReference type="Gene3D" id="3.30.420.40">
    <property type="match status" value="2"/>
</dbReference>
<dbReference type="SUPFAM" id="SSF53067">
    <property type="entry name" value="Actin-like ATPase domain"/>
    <property type="match status" value="1"/>
</dbReference>
<dbReference type="KEGG" id="sku:Sulku_1268"/>